<evidence type="ECO:0000256" key="1">
    <source>
        <dbReference type="ARBA" id="ARBA00006865"/>
    </source>
</evidence>
<evidence type="ECO:0000256" key="2">
    <source>
        <dbReference type="SAM" id="MobiDB-lite"/>
    </source>
</evidence>
<protein>
    <submittedName>
        <fullName evidence="5">Glycoside hydrolase family 16 protein</fullName>
    </submittedName>
</protein>
<reference evidence="5 6" key="1">
    <citation type="submission" date="2019-05" db="EMBL/GenBank/DDBJ databases">
        <title>Algicella ahnfeltiae gen. nov., sp. nov., a novel marine bacterium of the family Flavobacteriaceae isolated from a red alga.</title>
        <authorList>
            <person name="Nedashkovskaya O.I."/>
            <person name="Kukhlevskiy A.D."/>
            <person name="Kim S.-G."/>
            <person name="Zhukova N.V."/>
            <person name="Mikhailov V.V."/>
        </authorList>
    </citation>
    <scope>NUCLEOTIDE SEQUENCE [LARGE SCALE GENOMIC DNA]</scope>
    <source>
        <strain evidence="5 6">10Alg115</strain>
    </source>
</reference>
<feature type="chain" id="PRO_5022893735" evidence="3">
    <location>
        <begin position="26"/>
        <end position="360"/>
    </location>
</feature>
<keyword evidence="5" id="KW-0378">Hydrolase</keyword>
<keyword evidence="6" id="KW-1185">Reference proteome</keyword>
<dbReference type="AlphaFoldDB" id="A0A5B7TPE8"/>
<dbReference type="PANTHER" id="PTHR10963">
    <property type="entry name" value="GLYCOSYL HYDROLASE-RELATED"/>
    <property type="match status" value="1"/>
</dbReference>
<comment type="similarity">
    <text evidence="1">Belongs to the glycosyl hydrolase 16 family.</text>
</comment>
<evidence type="ECO:0000259" key="4">
    <source>
        <dbReference type="PROSITE" id="PS51762"/>
    </source>
</evidence>
<feature type="domain" description="GH16" evidence="4">
    <location>
        <begin position="26"/>
        <end position="360"/>
    </location>
</feature>
<dbReference type="InterPro" id="IPR050546">
    <property type="entry name" value="Glycosyl_Hydrlase_16"/>
</dbReference>
<organism evidence="5 6">
    <name type="scientific">Aureibaculum algae</name>
    <dbReference type="NCBI Taxonomy" id="2584122"/>
    <lineage>
        <taxon>Bacteria</taxon>
        <taxon>Pseudomonadati</taxon>
        <taxon>Bacteroidota</taxon>
        <taxon>Flavobacteriia</taxon>
        <taxon>Flavobacteriales</taxon>
        <taxon>Flavobacteriaceae</taxon>
        <taxon>Aureibaculum</taxon>
    </lineage>
</organism>
<feature type="compositionally biased region" description="Acidic residues" evidence="2">
    <location>
        <begin position="38"/>
        <end position="54"/>
    </location>
</feature>
<feature type="region of interest" description="Disordered" evidence="2">
    <location>
        <begin position="29"/>
        <end position="54"/>
    </location>
</feature>
<evidence type="ECO:0000313" key="6">
    <source>
        <dbReference type="Proteomes" id="UP000306229"/>
    </source>
</evidence>
<dbReference type="GO" id="GO:0004553">
    <property type="term" value="F:hydrolase activity, hydrolyzing O-glycosyl compounds"/>
    <property type="evidence" value="ECO:0007669"/>
    <property type="project" value="InterPro"/>
</dbReference>
<dbReference type="OrthoDB" id="973752at2"/>
<dbReference type="Gene3D" id="2.60.120.200">
    <property type="match status" value="1"/>
</dbReference>
<dbReference type="GO" id="GO:0005975">
    <property type="term" value="P:carbohydrate metabolic process"/>
    <property type="evidence" value="ECO:0007669"/>
    <property type="project" value="InterPro"/>
</dbReference>
<dbReference type="CDD" id="cd08023">
    <property type="entry name" value="GH16_laminarinase_like"/>
    <property type="match status" value="1"/>
</dbReference>
<accession>A0A5B7TPE8</accession>
<feature type="signal peptide" evidence="3">
    <location>
        <begin position="1"/>
        <end position="25"/>
    </location>
</feature>
<sequence length="360" mass="39855">MNMKKKLLVSSMLMGFILVIFSNCAEDSNNKFNTNKPDEEEEQEPLVDNPDPDPDPVVVDARLPADVDSTYTITFEDNFNQAAGTLPDANKWQSKLPWGPAVIINKERQYYTDVLNGDTNAPNPFNFDGEHLIITAGLNSAEQVTATGQDYYSGVLSGAQSTPYRDGYIEAKIWFEPDVAGFWGAFWLLHRYYDYSNDTGANGISRTEIDWEFVRGPGGEFLGGPYATDRATMAYHYNDGQWSISRSGYRGKDNVPVSSVQCDGTVLNQSKGIGPATLPDGADFAGAWHRYGVWKTDNFVKWYLDGVMVASVCDPAIVSQIDMYPIINMAIGGNYPGPPDAADYPTSMLVDYVCLWQPKS</sequence>
<dbReference type="EMBL" id="CP040749">
    <property type="protein sequence ID" value="QCX38178.1"/>
    <property type="molecule type" value="Genomic_DNA"/>
</dbReference>
<evidence type="ECO:0000256" key="3">
    <source>
        <dbReference type="SAM" id="SignalP"/>
    </source>
</evidence>
<gene>
    <name evidence="5" type="ORF">FF125_06940</name>
</gene>
<dbReference type="Proteomes" id="UP000306229">
    <property type="component" value="Chromosome"/>
</dbReference>
<dbReference type="PROSITE" id="PS51762">
    <property type="entry name" value="GH16_2"/>
    <property type="match status" value="1"/>
</dbReference>
<proteinExistence type="inferred from homology"/>
<dbReference type="KEGG" id="fbe:FF125_06940"/>
<keyword evidence="3" id="KW-0732">Signal</keyword>
<dbReference type="PANTHER" id="PTHR10963:SF55">
    <property type="entry name" value="GLYCOSIDE HYDROLASE FAMILY 16 PROTEIN"/>
    <property type="match status" value="1"/>
</dbReference>
<name>A0A5B7TPE8_9FLAO</name>
<dbReference type="SUPFAM" id="SSF49899">
    <property type="entry name" value="Concanavalin A-like lectins/glucanases"/>
    <property type="match status" value="1"/>
</dbReference>
<dbReference type="InterPro" id="IPR000757">
    <property type="entry name" value="Beta-glucanase-like"/>
</dbReference>
<evidence type="ECO:0000313" key="5">
    <source>
        <dbReference type="EMBL" id="QCX38178.1"/>
    </source>
</evidence>
<dbReference type="InterPro" id="IPR013320">
    <property type="entry name" value="ConA-like_dom_sf"/>
</dbReference>